<evidence type="ECO:0000256" key="1">
    <source>
        <dbReference type="SAM" id="Phobius"/>
    </source>
</evidence>
<feature type="transmembrane region" description="Helical" evidence="1">
    <location>
        <begin position="155"/>
        <end position="179"/>
    </location>
</feature>
<evidence type="ECO:0000313" key="3">
    <source>
        <dbReference type="Proteomes" id="UP000050509"/>
    </source>
</evidence>
<feature type="transmembrane region" description="Helical" evidence="1">
    <location>
        <begin position="20"/>
        <end position="40"/>
    </location>
</feature>
<dbReference type="Proteomes" id="UP000050509">
    <property type="component" value="Unassembled WGS sequence"/>
</dbReference>
<gene>
    <name evidence="2" type="ORF">SE17_03755</name>
</gene>
<keyword evidence="1" id="KW-0472">Membrane</keyword>
<feature type="transmembrane region" description="Helical" evidence="1">
    <location>
        <begin position="199"/>
        <end position="221"/>
    </location>
</feature>
<feature type="transmembrane region" description="Helical" evidence="1">
    <location>
        <begin position="120"/>
        <end position="143"/>
    </location>
</feature>
<keyword evidence="1" id="KW-1133">Transmembrane helix</keyword>
<dbReference type="InterPro" id="IPR056926">
    <property type="entry name" value="FLQE3_permease"/>
</dbReference>
<dbReference type="AlphaFoldDB" id="A0A0P9D9P2"/>
<organism evidence="2 3">
    <name type="scientific">Kouleothrix aurantiaca</name>
    <dbReference type="NCBI Taxonomy" id="186479"/>
    <lineage>
        <taxon>Bacteria</taxon>
        <taxon>Bacillati</taxon>
        <taxon>Chloroflexota</taxon>
        <taxon>Chloroflexia</taxon>
        <taxon>Chloroflexales</taxon>
        <taxon>Roseiflexineae</taxon>
        <taxon>Roseiflexaceae</taxon>
        <taxon>Kouleothrix</taxon>
    </lineage>
</organism>
<accession>A0A0P9D9P2</accession>
<protein>
    <recommendedName>
        <fullName evidence="4">ABC-2 type transporter domain-containing protein</fullName>
    </recommendedName>
</protein>
<name>A0A0P9D9P2_9CHLR</name>
<comment type="caution">
    <text evidence="2">The sequence shown here is derived from an EMBL/GenBank/DDBJ whole genome shotgun (WGS) entry which is preliminary data.</text>
</comment>
<dbReference type="Pfam" id="PF24686">
    <property type="entry name" value="FLQE3_permease"/>
    <property type="match status" value="1"/>
</dbReference>
<keyword evidence="3" id="KW-1185">Reference proteome</keyword>
<feature type="transmembrane region" description="Helical" evidence="1">
    <location>
        <begin position="46"/>
        <end position="71"/>
    </location>
</feature>
<proteinExistence type="predicted"/>
<reference evidence="2 3" key="1">
    <citation type="submission" date="2015-09" db="EMBL/GenBank/DDBJ databases">
        <title>Draft genome sequence of Kouleothrix aurantiaca JCM 19913.</title>
        <authorList>
            <person name="Hemp J."/>
        </authorList>
    </citation>
    <scope>NUCLEOTIDE SEQUENCE [LARGE SCALE GENOMIC DNA]</scope>
    <source>
        <strain evidence="2 3">COM-B</strain>
    </source>
</reference>
<feature type="transmembrane region" description="Helical" evidence="1">
    <location>
        <begin position="92"/>
        <end position="114"/>
    </location>
</feature>
<sequence length="231" mass="25282">MKRIFATLQTDVRLQQRNGFYYAAIFVLGIYALALTQLPLPGARLAWLLPAMAVNNLLITSFYFAGGMVLLERSDGTIAAQVVTPLRTREYVASKGLTLALLGTCYNSIIAALISGPRVALALVPGLFAAALLYALFGLVAVARYHSLNTYLLPSLLYVSVLAAPMLPYTLGWDHWLFYLHPIQAPFTLMRAAIEPVPGWQQLVSLILTLLAGVLTFRLACRSLERVRSAA</sequence>
<evidence type="ECO:0008006" key="4">
    <source>
        <dbReference type="Google" id="ProtNLM"/>
    </source>
</evidence>
<evidence type="ECO:0000313" key="2">
    <source>
        <dbReference type="EMBL" id="KPV54434.1"/>
    </source>
</evidence>
<keyword evidence="1" id="KW-0812">Transmembrane</keyword>
<dbReference type="EMBL" id="LJCR01000057">
    <property type="protein sequence ID" value="KPV54434.1"/>
    <property type="molecule type" value="Genomic_DNA"/>
</dbReference>